<dbReference type="InterPro" id="IPR036412">
    <property type="entry name" value="HAD-like_sf"/>
</dbReference>
<dbReference type="Pfam" id="PF00702">
    <property type="entry name" value="Hydrolase"/>
    <property type="match status" value="1"/>
</dbReference>
<sequence>MHKAILFDLDDTLVYFDEYWEDSVREALRLHPLTREFDMRELYEAYREKDLAYEQLYLRREITLDQFRHRRLIDVLGERGRRIGTEEAEDFERLYKRISKTKINPSEEVTRLIERLGRSYTLAIMTNGEEDWQKDKLEAVGLLDVFADELLFISERIGYEKPDPAIYRHAIGVLGLRPQDILFVGDSWNNDVAGPIRAGMDAVWLNRKGLPVPEGEVRPLAVIRRLTELERVLPVL</sequence>
<keyword evidence="6" id="KW-1185">Reference proteome</keyword>
<dbReference type="PRINTS" id="PR00413">
    <property type="entry name" value="HADHALOGNASE"/>
</dbReference>
<dbReference type="Gene3D" id="1.20.120.710">
    <property type="entry name" value="Haloacid dehalogenase hydrolase-like domain"/>
    <property type="match status" value="1"/>
</dbReference>
<dbReference type="InterPro" id="IPR006439">
    <property type="entry name" value="HAD-SF_hydro_IA"/>
</dbReference>
<name>A0ABW2V3Y8_9BACL</name>
<dbReference type="EMBL" id="JBHTGQ010000020">
    <property type="protein sequence ID" value="MFC7750135.1"/>
    <property type="molecule type" value="Genomic_DNA"/>
</dbReference>
<evidence type="ECO:0000256" key="1">
    <source>
        <dbReference type="ARBA" id="ARBA00001946"/>
    </source>
</evidence>
<comment type="caution">
    <text evidence="5">The sequence shown here is derived from an EMBL/GenBank/DDBJ whole genome shotgun (WGS) entry which is preliminary data.</text>
</comment>
<keyword evidence="3 5" id="KW-0378">Hydrolase</keyword>
<evidence type="ECO:0000256" key="2">
    <source>
        <dbReference type="ARBA" id="ARBA00022723"/>
    </source>
</evidence>
<dbReference type="GO" id="GO:0016787">
    <property type="term" value="F:hydrolase activity"/>
    <property type="evidence" value="ECO:0007669"/>
    <property type="project" value="UniProtKB-KW"/>
</dbReference>
<reference evidence="6" key="1">
    <citation type="journal article" date="2019" name="Int. J. Syst. Evol. Microbiol.">
        <title>The Global Catalogue of Microorganisms (GCM) 10K type strain sequencing project: providing services to taxonomists for standard genome sequencing and annotation.</title>
        <authorList>
            <consortium name="The Broad Institute Genomics Platform"/>
            <consortium name="The Broad Institute Genome Sequencing Center for Infectious Disease"/>
            <person name="Wu L."/>
            <person name="Ma J."/>
        </authorList>
    </citation>
    <scope>NUCLEOTIDE SEQUENCE [LARGE SCALE GENOMIC DNA]</scope>
    <source>
        <strain evidence="6">JCM 18657</strain>
    </source>
</reference>
<proteinExistence type="predicted"/>
<keyword evidence="2" id="KW-0479">Metal-binding</keyword>
<dbReference type="SUPFAM" id="SSF56784">
    <property type="entry name" value="HAD-like"/>
    <property type="match status" value="1"/>
</dbReference>
<dbReference type="PANTHER" id="PTHR46470:SF2">
    <property type="entry name" value="GLYCERALDEHYDE 3-PHOSPHATE PHOSPHATASE"/>
    <property type="match status" value="1"/>
</dbReference>
<dbReference type="InterPro" id="IPR023214">
    <property type="entry name" value="HAD_sf"/>
</dbReference>
<dbReference type="EC" id="3.1.3.-" evidence="5"/>
<gene>
    <name evidence="5" type="ORF">ACFQWB_09365</name>
</gene>
<dbReference type="NCBIfam" id="TIGR01509">
    <property type="entry name" value="HAD-SF-IA-v3"/>
    <property type="match status" value="1"/>
</dbReference>
<protein>
    <submittedName>
        <fullName evidence="5">HAD family hydrolase</fullName>
        <ecNumber evidence="5">3.1.3.-</ecNumber>
    </submittedName>
</protein>
<dbReference type="Proteomes" id="UP001596528">
    <property type="component" value="Unassembled WGS sequence"/>
</dbReference>
<evidence type="ECO:0000313" key="5">
    <source>
        <dbReference type="EMBL" id="MFC7750135.1"/>
    </source>
</evidence>
<dbReference type="SFLD" id="SFLDG01129">
    <property type="entry name" value="C1.5:_HAD__Beta-PGM__Phosphata"/>
    <property type="match status" value="1"/>
</dbReference>
<dbReference type="Gene3D" id="3.40.50.1000">
    <property type="entry name" value="HAD superfamily/HAD-like"/>
    <property type="match status" value="1"/>
</dbReference>
<dbReference type="PANTHER" id="PTHR46470">
    <property type="entry name" value="N-ACYLNEURAMINATE-9-PHOSPHATASE"/>
    <property type="match status" value="1"/>
</dbReference>
<dbReference type="SFLD" id="SFLDS00003">
    <property type="entry name" value="Haloacid_Dehalogenase"/>
    <property type="match status" value="1"/>
</dbReference>
<keyword evidence="4" id="KW-0460">Magnesium</keyword>
<evidence type="ECO:0000256" key="3">
    <source>
        <dbReference type="ARBA" id="ARBA00022801"/>
    </source>
</evidence>
<organism evidence="5 6">
    <name type="scientific">Paenibacillus thermoaerophilus</name>
    <dbReference type="NCBI Taxonomy" id="1215385"/>
    <lineage>
        <taxon>Bacteria</taxon>
        <taxon>Bacillati</taxon>
        <taxon>Bacillota</taxon>
        <taxon>Bacilli</taxon>
        <taxon>Bacillales</taxon>
        <taxon>Paenibacillaceae</taxon>
        <taxon>Paenibacillus</taxon>
    </lineage>
</organism>
<accession>A0ABW2V3Y8</accession>
<dbReference type="RefSeq" id="WP_138789675.1">
    <property type="nucleotide sequence ID" value="NZ_JBHTGQ010000020.1"/>
</dbReference>
<evidence type="ECO:0000313" key="6">
    <source>
        <dbReference type="Proteomes" id="UP001596528"/>
    </source>
</evidence>
<comment type="cofactor">
    <cofactor evidence="1">
        <name>Mg(2+)</name>
        <dbReference type="ChEBI" id="CHEBI:18420"/>
    </cofactor>
</comment>
<evidence type="ECO:0000256" key="4">
    <source>
        <dbReference type="ARBA" id="ARBA00022842"/>
    </source>
</evidence>
<dbReference type="NCBIfam" id="TIGR01549">
    <property type="entry name" value="HAD-SF-IA-v1"/>
    <property type="match status" value="1"/>
</dbReference>
<dbReference type="InterPro" id="IPR051400">
    <property type="entry name" value="HAD-like_hydrolase"/>
</dbReference>